<accession>A0A3B0S5Y2</accession>
<keyword evidence="2" id="KW-0547">Nucleotide-binding</keyword>
<dbReference type="GO" id="GO:0005524">
    <property type="term" value="F:ATP binding"/>
    <property type="evidence" value="ECO:0007669"/>
    <property type="project" value="UniProtKB-KW"/>
</dbReference>
<keyword evidence="3 5" id="KW-0067">ATP-binding</keyword>
<dbReference type="InterPro" id="IPR008995">
    <property type="entry name" value="Mo/tungstate-bd_C_term_dom"/>
</dbReference>
<dbReference type="Gene3D" id="2.40.50.140">
    <property type="entry name" value="Nucleic acid-binding proteins"/>
    <property type="match status" value="1"/>
</dbReference>
<evidence type="ECO:0000256" key="3">
    <source>
        <dbReference type="ARBA" id="ARBA00022840"/>
    </source>
</evidence>
<dbReference type="InterPro" id="IPR047641">
    <property type="entry name" value="ABC_transpr_MalK/UgpC-like"/>
</dbReference>
<dbReference type="EMBL" id="UOEI01000303">
    <property type="protein sequence ID" value="VAW01481.1"/>
    <property type="molecule type" value="Genomic_DNA"/>
</dbReference>
<name>A0A3B0S5Y2_9ZZZZ</name>
<dbReference type="FunFam" id="3.40.50.300:FF:000042">
    <property type="entry name" value="Maltose/maltodextrin ABC transporter, ATP-binding protein"/>
    <property type="match status" value="1"/>
</dbReference>
<organism evidence="5">
    <name type="scientific">hydrothermal vent metagenome</name>
    <dbReference type="NCBI Taxonomy" id="652676"/>
    <lineage>
        <taxon>unclassified sequences</taxon>
        <taxon>metagenomes</taxon>
        <taxon>ecological metagenomes</taxon>
    </lineage>
</organism>
<dbReference type="AlphaFoldDB" id="A0A3B0S5Y2"/>
<dbReference type="Gene3D" id="3.40.50.300">
    <property type="entry name" value="P-loop containing nucleotide triphosphate hydrolases"/>
    <property type="match status" value="1"/>
</dbReference>
<dbReference type="SMART" id="SM00382">
    <property type="entry name" value="AAA"/>
    <property type="match status" value="1"/>
</dbReference>
<dbReference type="Pfam" id="PF17912">
    <property type="entry name" value="OB_MalK"/>
    <property type="match status" value="1"/>
</dbReference>
<protein>
    <submittedName>
        <fullName evidence="5">Glycerol-3-phosphate ABC transporter, ATP-binding protein UgpC (TC 3.A.1.1.3)</fullName>
    </submittedName>
</protein>
<dbReference type="InterPro" id="IPR012340">
    <property type="entry name" value="NA-bd_OB-fold"/>
</dbReference>
<dbReference type="PANTHER" id="PTHR43875:SF1">
    <property type="entry name" value="OSMOPROTECTIVE COMPOUNDS UPTAKE ATP-BINDING PROTEIN GGTA"/>
    <property type="match status" value="1"/>
</dbReference>
<dbReference type="InterPro" id="IPR017871">
    <property type="entry name" value="ABC_transporter-like_CS"/>
</dbReference>
<dbReference type="GO" id="GO:0055052">
    <property type="term" value="C:ATP-binding cassette (ABC) transporter complex, substrate-binding subunit-containing"/>
    <property type="evidence" value="ECO:0007669"/>
    <property type="project" value="TreeGrafter"/>
</dbReference>
<feature type="domain" description="ABC transporter" evidence="4">
    <location>
        <begin position="4"/>
        <end position="234"/>
    </location>
</feature>
<evidence type="ECO:0000256" key="1">
    <source>
        <dbReference type="ARBA" id="ARBA00022448"/>
    </source>
</evidence>
<reference evidence="5" key="1">
    <citation type="submission" date="2018-06" db="EMBL/GenBank/DDBJ databases">
        <authorList>
            <person name="Zhirakovskaya E."/>
        </authorList>
    </citation>
    <scope>NUCLEOTIDE SEQUENCE</scope>
</reference>
<evidence type="ECO:0000313" key="5">
    <source>
        <dbReference type="EMBL" id="VAW01481.1"/>
    </source>
</evidence>
<dbReference type="PROSITE" id="PS50893">
    <property type="entry name" value="ABC_TRANSPORTER_2"/>
    <property type="match status" value="1"/>
</dbReference>
<sequence>MAGIRLERLTKRYGPKNVVDGIDLEIEEGQFTVLVGPSGCGKTTSLRMIAGLVEPTSGRIFIGDRDVTDLEPKDRNIAMVFQNYALYPHLSVRDNISFGLRARKKSKAVIDERVEYAANLLNVEELLDRKPGELSGGQQQRVAIGRAIVREPEVFLFDEPLSNLDAKLRVEMRTELLRLQRALGATMVYVTHDQEESMALADELVVMNAGSIQQRGRPQDVYDHPTNTFVSTFIGSPAMNLIEGEIAHGVYEGRGIRITALDGLPGPVTLGVRPEHIHFIDDLPKQEATESFEALVDVIEPLGARAVLSLRVGGSQPLRAVVDSRWLGGLVEGEFSEFVFDRNRLHFFR</sequence>
<evidence type="ECO:0000259" key="4">
    <source>
        <dbReference type="PROSITE" id="PS50893"/>
    </source>
</evidence>
<dbReference type="InterPro" id="IPR027417">
    <property type="entry name" value="P-loop_NTPase"/>
</dbReference>
<dbReference type="GO" id="GO:0008643">
    <property type="term" value="P:carbohydrate transport"/>
    <property type="evidence" value="ECO:0007669"/>
    <property type="project" value="InterPro"/>
</dbReference>
<dbReference type="PROSITE" id="PS00211">
    <property type="entry name" value="ABC_TRANSPORTER_1"/>
    <property type="match status" value="1"/>
</dbReference>
<dbReference type="PANTHER" id="PTHR43875">
    <property type="entry name" value="MALTODEXTRIN IMPORT ATP-BINDING PROTEIN MSMX"/>
    <property type="match status" value="1"/>
</dbReference>
<gene>
    <name evidence="5" type="ORF">MNBD_ACTINO01-1887</name>
</gene>
<dbReference type="Gene3D" id="2.40.50.100">
    <property type="match status" value="1"/>
</dbReference>
<keyword evidence="1" id="KW-0813">Transport</keyword>
<dbReference type="InterPro" id="IPR003439">
    <property type="entry name" value="ABC_transporter-like_ATP-bd"/>
</dbReference>
<dbReference type="SUPFAM" id="SSF50331">
    <property type="entry name" value="MOP-like"/>
    <property type="match status" value="1"/>
</dbReference>
<dbReference type="InterPro" id="IPR040582">
    <property type="entry name" value="OB_MalK-like"/>
</dbReference>
<dbReference type="CDD" id="cd03301">
    <property type="entry name" value="ABC_MalK_N"/>
    <property type="match status" value="1"/>
</dbReference>
<dbReference type="Pfam" id="PF00005">
    <property type="entry name" value="ABC_tran"/>
    <property type="match status" value="1"/>
</dbReference>
<evidence type="ECO:0000256" key="2">
    <source>
        <dbReference type="ARBA" id="ARBA00022741"/>
    </source>
</evidence>
<dbReference type="GO" id="GO:0016887">
    <property type="term" value="F:ATP hydrolysis activity"/>
    <property type="evidence" value="ECO:0007669"/>
    <property type="project" value="InterPro"/>
</dbReference>
<proteinExistence type="predicted"/>
<dbReference type="SUPFAM" id="SSF52540">
    <property type="entry name" value="P-loop containing nucleoside triphosphate hydrolases"/>
    <property type="match status" value="1"/>
</dbReference>
<dbReference type="GO" id="GO:0140359">
    <property type="term" value="F:ABC-type transporter activity"/>
    <property type="evidence" value="ECO:0007669"/>
    <property type="project" value="InterPro"/>
</dbReference>
<dbReference type="InterPro" id="IPR003593">
    <property type="entry name" value="AAA+_ATPase"/>
</dbReference>
<dbReference type="InterPro" id="IPR015855">
    <property type="entry name" value="ABC_transpr_MalK-like"/>
</dbReference>